<dbReference type="EMBL" id="MT144754">
    <property type="protein sequence ID" value="QJH98832.1"/>
    <property type="molecule type" value="Genomic_DNA"/>
</dbReference>
<dbReference type="InterPro" id="IPR038726">
    <property type="entry name" value="PDDEXK_AddAB-type"/>
</dbReference>
<organism evidence="2">
    <name type="scientific">viral metagenome</name>
    <dbReference type="NCBI Taxonomy" id="1070528"/>
    <lineage>
        <taxon>unclassified sequences</taxon>
        <taxon>metagenomes</taxon>
        <taxon>organismal metagenomes</taxon>
    </lineage>
</organism>
<dbReference type="SUPFAM" id="SSF52980">
    <property type="entry name" value="Restriction endonuclease-like"/>
    <property type="match status" value="1"/>
</dbReference>
<gene>
    <name evidence="2" type="ORF">TM448B01407_0012</name>
</gene>
<name>A0A6M3XM43_9ZZZZ</name>
<reference evidence="2" key="1">
    <citation type="submission" date="2020-03" db="EMBL/GenBank/DDBJ databases">
        <title>The deep terrestrial virosphere.</title>
        <authorList>
            <person name="Holmfeldt K."/>
            <person name="Nilsson E."/>
            <person name="Simone D."/>
            <person name="Lopez-Fernandez M."/>
            <person name="Wu X."/>
            <person name="de Brujin I."/>
            <person name="Lundin D."/>
            <person name="Andersson A."/>
            <person name="Bertilsson S."/>
            <person name="Dopson M."/>
        </authorList>
    </citation>
    <scope>NUCLEOTIDE SEQUENCE</scope>
    <source>
        <strain evidence="2">TM448B01407</strain>
    </source>
</reference>
<accession>A0A6M3XM43</accession>
<sequence>MIVDKINAYLSSENMTVDEAVRYEIEKLSGWTFRRQFMERIERDSKGKLYLSSVGKCTRQLAYGFHGFEKSGKEIDGRARVGFWLGDLIEITILGLAKLANVNIMATGMNQLTVSLAVNGFDDLYGHPDGLLFEDGSLILVEIKSMPSYKFDRFEKGEIDDSYVWQVNAYMQAMKLDRCCIVVINKNNSVFAERIIQKDEMIIQKMFQKITSVIKSDIDHLPEQNYSANEKGIYPWQCLYCAYHKLCYPKAQIVFSGKRNVLTEKKEAENGTE</sequence>
<dbReference type="InterPro" id="IPR011335">
    <property type="entry name" value="Restrct_endonuc-II-like"/>
</dbReference>
<dbReference type="InterPro" id="IPR011604">
    <property type="entry name" value="PDDEXK-like_dom_sf"/>
</dbReference>
<dbReference type="Pfam" id="PF12705">
    <property type="entry name" value="PDDEXK_1"/>
    <property type="match status" value="1"/>
</dbReference>
<dbReference type="AlphaFoldDB" id="A0A6M3XM43"/>
<feature type="domain" description="PD-(D/E)XK endonuclease-like" evidence="1">
    <location>
        <begin position="107"/>
        <end position="247"/>
    </location>
</feature>
<evidence type="ECO:0000259" key="1">
    <source>
        <dbReference type="Pfam" id="PF12705"/>
    </source>
</evidence>
<evidence type="ECO:0000313" key="2">
    <source>
        <dbReference type="EMBL" id="QJH98832.1"/>
    </source>
</evidence>
<proteinExistence type="predicted"/>
<dbReference type="Gene3D" id="3.90.320.10">
    <property type="match status" value="1"/>
</dbReference>
<protein>
    <submittedName>
        <fullName evidence="2">Putative PD-(D/E)XK nuclease superfamily protein</fullName>
    </submittedName>
</protein>